<keyword evidence="3" id="KW-1185">Reference proteome</keyword>
<sequence length="125" mass="13836">MPKKKRIRSNNYFRNAPKLQSVCGYDGQWKESASLQSTQAREKSSASLQSTQSGLKKLKMISSQAPPMRVRAESKGAMVGVAILRNPYVPYLEDFWGAAQGGKRKFPSHIRGTAVSIPKPSEHNS</sequence>
<evidence type="ECO:0000256" key="1">
    <source>
        <dbReference type="SAM" id="MobiDB-lite"/>
    </source>
</evidence>
<dbReference type="EMBL" id="CM029040">
    <property type="protein sequence ID" value="KAG2637236.1"/>
    <property type="molecule type" value="Genomic_DNA"/>
</dbReference>
<dbReference type="Proteomes" id="UP000823388">
    <property type="component" value="Chromosome 2N"/>
</dbReference>
<feature type="region of interest" description="Disordered" evidence="1">
    <location>
        <begin position="36"/>
        <end position="55"/>
    </location>
</feature>
<reference evidence="2" key="1">
    <citation type="submission" date="2020-05" db="EMBL/GenBank/DDBJ databases">
        <title>WGS assembly of Panicum virgatum.</title>
        <authorList>
            <person name="Lovell J.T."/>
            <person name="Jenkins J."/>
            <person name="Shu S."/>
            <person name="Juenger T.E."/>
            <person name="Schmutz J."/>
        </authorList>
    </citation>
    <scope>NUCLEOTIDE SEQUENCE</scope>
    <source>
        <strain evidence="2">AP13</strain>
    </source>
</reference>
<gene>
    <name evidence="2" type="ORF">PVAP13_2NG507906</name>
</gene>
<organism evidence="2 3">
    <name type="scientific">Panicum virgatum</name>
    <name type="common">Blackwell switchgrass</name>
    <dbReference type="NCBI Taxonomy" id="38727"/>
    <lineage>
        <taxon>Eukaryota</taxon>
        <taxon>Viridiplantae</taxon>
        <taxon>Streptophyta</taxon>
        <taxon>Embryophyta</taxon>
        <taxon>Tracheophyta</taxon>
        <taxon>Spermatophyta</taxon>
        <taxon>Magnoliopsida</taxon>
        <taxon>Liliopsida</taxon>
        <taxon>Poales</taxon>
        <taxon>Poaceae</taxon>
        <taxon>PACMAD clade</taxon>
        <taxon>Panicoideae</taxon>
        <taxon>Panicodae</taxon>
        <taxon>Paniceae</taxon>
        <taxon>Panicinae</taxon>
        <taxon>Panicum</taxon>
        <taxon>Panicum sect. Hiantes</taxon>
    </lineage>
</organism>
<evidence type="ECO:0000313" key="3">
    <source>
        <dbReference type="Proteomes" id="UP000823388"/>
    </source>
</evidence>
<evidence type="ECO:0000313" key="2">
    <source>
        <dbReference type="EMBL" id="KAG2637236.1"/>
    </source>
</evidence>
<comment type="caution">
    <text evidence="2">The sequence shown here is derived from an EMBL/GenBank/DDBJ whole genome shotgun (WGS) entry which is preliminary data.</text>
</comment>
<protein>
    <submittedName>
        <fullName evidence="2">Uncharacterized protein</fullName>
    </submittedName>
</protein>
<feature type="compositionally biased region" description="Polar residues" evidence="1">
    <location>
        <begin position="36"/>
        <end position="54"/>
    </location>
</feature>
<accession>A0A8T0VUD7</accession>
<proteinExistence type="predicted"/>
<dbReference type="AlphaFoldDB" id="A0A8T0VUD7"/>
<name>A0A8T0VUD7_PANVG</name>